<reference evidence="2" key="2">
    <citation type="submission" date="2023-04" db="EMBL/GenBank/DDBJ databases">
        <authorList>
            <person name="Bruccoleri R.E."/>
            <person name="Oakeley E.J."/>
            <person name="Faust A.-M."/>
            <person name="Dessus-Babus S."/>
            <person name="Altorfer M."/>
            <person name="Burckhardt D."/>
            <person name="Oertli M."/>
            <person name="Naumann U."/>
            <person name="Petersen F."/>
            <person name="Wong J."/>
        </authorList>
    </citation>
    <scope>NUCLEOTIDE SEQUENCE</scope>
    <source>
        <strain evidence="2">GSM-AAB239-AS_SAM_17_03QT</strain>
        <tissue evidence="2">Leaf</tissue>
    </source>
</reference>
<dbReference type="EMBL" id="JANAVB010007196">
    <property type="protein sequence ID" value="KAJ6843630.1"/>
    <property type="molecule type" value="Genomic_DNA"/>
</dbReference>
<evidence type="ECO:0000313" key="2">
    <source>
        <dbReference type="EMBL" id="KAJ6843630.1"/>
    </source>
</evidence>
<dbReference type="Pfam" id="PF13848">
    <property type="entry name" value="Thioredoxin_6"/>
    <property type="match status" value="1"/>
</dbReference>
<proteinExistence type="predicted"/>
<dbReference type="GO" id="GO:0016853">
    <property type="term" value="F:isomerase activity"/>
    <property type="evidence" value="ECO:0007669"/>
    <property type="project" value="UniProtKB-KW"/>
</dbReference>
<sequence length="159" mass="18258">MIEYQQVNPTFCSAFQPNGEFLEDFIKQNQLPLVVPINFETLKQLNDDKRKIMFTIVEDEMDQNSLALAKTLRAATNANHDLVFGYVGVKQWEEFVETFNVNKGSELPKITVWDGTDEYQIDGYEYGGTDLVLGAMSYETFPTGMFWMVDKPPQLIHTL</sequence>
<dbReference type="Proteomes" id="UP001140949">
    <property type="component" value="Unassembled WGS sequence"/>
</dbReference>
<evidence type="ECO:0000313" key="3">
    <source>
        <dbReference type="EMBL" id="KAJ6853553.1"/>
    </source>
</evidence>
<keyword evidence="4" id="KW-1185">Reference proteome</keyword>
<gene>
    <name evidence="3" type="ORF">M6B38_249390</name>
    <name evidence="1" type="ORF">M6B38_296015</name>
    <name evidence="2" type="ORF">M6B38_296020</name>
</gene>
<dbReference type="EMBL" id="JANAVB010000529">
    <property type="protein sequence ID" value="KAJ6853553.1"/>
    <property type="molecule type" value="Genomic_DNA"/>
</dbReference>
<evidence type="ECO:0000313" key="4">
    <source>
        <dbReference type="Proteomes" id="UP001140949"/>
    </source>
</evidence>
<dbReference type="Gene3D" id="3.40.30.10">
    <property type="entry name" value="Glutaredoxin"/>
    <property type="match status" value="1"/>
</dbReference>
<keyword evidence="2" id="KW-0413">Isomerase</keyword>
<dbReference type="EMBL" id="JANAVB010007196">
    <property type="protein sequence ID" value="KAJ6843629.1"/>
    <property type="molecule type" value="Genomic_DNA"/>
</dbReference>
<name>A0AAX6HRJ7_IRIPA</name>
<accession>A0AAX6HRJ7</accession>
<evidence type="ECO:0000313" key="1">
    <source>
        <dbReference type="EMBL" id="KAJ6843629.1"/>
    </source>
</evidence>
<protein>
    <submittedName>
        <fullName evidence="2">Protein disulfide isomerase-like 5-2</fullName>
    </submittedName>
</protein>
<reference evidence="2" key="1">
    <citation type="journal article" date="2023" name="GigaByte">
        <title>Genome assembly of the bearded iris, Iris pallida Lam.</title>
        <authorList>
            <person name="Bruccoleri R.E."/>
            <person name="Oakeley E.J."/>
            <person name="Faust A.M.E."/>
            <person name="Altorfer M."/>
            <person name="Dessus-Babus S."/>
            <person name="Burckhardt D."/>
            <person name="Oertli M."/>
            <person name="Naumann U."/>
            <person name="Petersen F."/>
            <person name="Wong J."/>
        </authorList>
    </citation>
    <scope>NUCLEOTIDE SEQUENCE</scope>
    <source>
        <strain evidence="2">GSM-AAB239-AS_SAM_17_03QT</strain>
    </source>
</reference>
<organism evidence="2 4">
    <name type="scientific">Iris pallida</name>
    <name type="common">Sweet iris</name>
    <dbReference type="NCBI Taxonomy" id="29817"/>
    <lineage>
        <taxon>Eukaryota</taxon>
        <taxon>Viridiplantae</taxon>
        <taxon>Streptophyta</taxon>
        <taxon>Embryophyta</taxon>
        <taxon>Tracheophyta</taxon>
        <taxon>Spermatophyta</taxon>
        <taxon>Magnoliopsida</taxon>
        <taxon>Liliopsida</taxon>
        <taxon>Asparagales</taxon>
        <taxon>Iridaceae</taxon>
        <taxon>Iridoideae</taxon>
        <taxon>Irideae</taxon>
        <taxon>Iris</taxon>
    </lineage>
</organism>
<comment type="caution">
    <text evidence="2">The sequence shown here is derived from an EMBL/GenBank/DDBJ whole genome shotgun (WGS) entry which is preliminary data.</text>
</comment>
<dbReference type="AlphaFoldDB" id="A0AAX6HRJ7"/>